<evidence type="ECO:0000256" key="4">
    <source>
        <dbReference type="ARBA" id="ARBA00022729"/>
    </source>
</evidence>
<dbReference type="InterPro" id="IPR003598">
    <property type="entry name" value="Ig_sub2"/>
</dbReference>
<dbReference type="Gene3D" id="2.60.40.10">
    <property type="entry name" value="Immunoglobulins"/>
    <property type="match status" value="10"/>
</dbReference>
<dbReference type="SUPFAM" id="SSF49265">
    <property type="entry name" value="Fibronectin type III"/>
    <property type="match status" value="1"/>
</dbReference>
<dbReference type="CDD" id="cd00063">
    <property type="entry name" value="FN3"/>
    <property type="match status" value="1"/>
</dbReference>
<dbReference type="InterPro" id="IPR013783">
    <property type="entry name" value="Ig-like_fold"/>
</dbReference>
<dbReference type="GO" id="GO:0005886">
    <property type="term" value="C:plasma membrane"/>
    <property type="evidence" value="ECO:0007669"/>
    <property type="project" value="TreeGrafter"/>
</dbReference>
<evidence type="ECO:0000256" key="7">
    <source>
        <dbReference type="ARBA" id="ARBA00023136"/>
    </source>
</evidence>
<keyword evidence="10" id="KW-0393">Immunoglobulin domain</keyword>
<keyword evidence="7 11" id="KW-0472">Membrane</keyword>
<dbReference type="InterPro" id="IPR051275">
    <property type="entry name" value="Cell_adhesion_signaling"/>
</dbReference>
<dbReference type="Pfam" id="PF08205">
    <property type="entry name" value="C2-set_2"/>
    <property type="match status" value="3"/>
</dbReference>
<dbReference type="SUPFAM" id="SSF48726">
    <property type="entry name" value="Immunoglobulin"/>
    <property type="match status" value="9"/>
</dbReference>
<feature type="domain" description="Ig-like" evidence="12">
    <location>
        <begin position="763"/>
        <end position="852"/>
    </location>
</feature>
<dbReference type="KEGG" id="char:105901271"/>
<evidence type="ECO:0000256" key="1">
    <source>
        <dbReference type="ARBA" id="ARBA00004479"/>
    </source>
</evidence>
<keyword evidence="8" id="KW-1015">Disulfide bond</keyword>
<feature type="domain" description="Ig-like" evidence="12">
    <location>
        <begin position="857"/>
        <end position="953"/>
    </location>
</feature>
<dbReference type="Pfam" id="PF00041">
    <property type="entry name" value="fn3"/>
    <property type="match status" value="1"/>
</dbReference>
<keyword evidence="9" id="KW-0325">Glycoprotein</keyword>
<keyword evidence="4" id="KW-0732">Signal</keyword>
<evidence type="ECO:0000256" key="5">
    <source>
        <dbReference type="ARBA" id="ARBA00022737"/>
    </source>
</evidence>
<evidence type="ECO:0000256" key="6">
    <source>
        <dbReference type="ARBA" id="ARBA00022989"/>
    </source>
</evidence>
<dbReference type="FunFam" id="2.60.40.10:FF:000719">
    <property type="entry name" value="nephrin isoform X1"/>
    <property type="match status" value="1"/>
</dbReference>
<dbReference type="GO" id="GO:0050839">
    <property type="term" value="F:cell adhesion molecule binding"/>
    <property type="evidence" value="ECO:0007669"/>
    <property type="project" value="TreeGrafter"/>
</dbReference>
<proteinExistence type="inferred from homology"/>
<dbReference type="InterPro" id="IPR003599">
    <property type="entry name" value="Ig_sub"/>
</dbReference>
<dbReference type="CTD" id="4868"/>
<feature type="domain" description="Ig-like" evidence="12">
    <location>
        <begin position="168"/>
        <end position="267"/>
    </location>
</feature>
<dbReference type="SMART" id="SM00060">
    <property type="entry name" value="FN3"/>
    <property type="match status" value="1"/>
</dbReference>
<dbReference type="PANTHER" id="PTHR11640:SF136">
    <property type="entry name" value="NEPHRIN"/>
    <property type="match status" value="1"/>
</dbReference>
<dbReference type="CDD" id="cd00096">
    <property type="entry name" value="Ig"/>
    <property type="match status" value="1"/>
</dbReference>
<comment type="subcellular location">
    <subcellularLocation>
        <location evidence="1">Membrane</location>
        <topology evidence="1">Single-pass type I membrane protein</topology>
    </subcellularLocation>
</comment>
<sequence length="1280" mass="142164">MQHFRQMISMTRQNKEYIFKLVKLDWWQPGTEHRRTSTMRSLLAKLPGSRCFLLPFTLILGMQAQQAFRTQPRNVTVQAGTQAQLKCQVLRATGPVQWVKDGLLLGPQRSLPGFPRYRVIGDKRKGEYHLLIEDVALEDDALYECQAGQSDSSSAIISQTAWLNVQIPPLKPYIELESNEPWVAGKEYTVMCTASDAKPAAEITLFKGGIQLLDLDSVTMSGSEEQLMNTQAEVRVKAESADHGGELVCKARNSALTTAMIDTKVMTVYFPPQAPVIEGLDITPVKAGDILKLSCLSHGGNPLASLYWTKNGELLSSSWEEDVVQRRSRSLLFLELTAEDNQAILHCESLNQVSQTPLFISHMLTVFFEPVKVNLLGTFEAVEGQTVAFCCHTSSSNPPVEIRWWLGFRELNTTLLSKAKGENGGMTTMSNLTHTVSREENGLLLSCEAFNKGTQFSSSTSKILHVFYPPHRVWLHAPPEDVTLKSGHPVHLTCFSTGGNPTGQLTWFKNGRVIQGSSKQVSLKRGVSLELRFILQPSDNLAIYRCDVTNLSKKLLSAKTRLKVQFASIHVEIQVKPKVLRRGKTVSLDCLCGSSNPKANASWSVGFDRLAGVEMASRPAEYGGVSFRSNLSLTLTSQHHQQRVTCKAFSKLLSEAVSSSYTLNVLFPPEFSSEQPKEVKAVENDEVSLPLMVSANPTEMTCDWIFHGKKLDKETEWRYCWDDGFVLKIRNVTRNDAGVYNVECANEEGHSHTSTILNISYAPTFRMKPDVVFVDIGGTVDLLCEVEANPVISGMFSWKWLGNGEIDVESQHEDDTTGWLTLFQVTRAHTGTYQCTVDNDIPPAAAAEVQLVVRFKPQLKKGPQWSKVASRADGVSTVDIACQAEGVPKVDFSWAKNKMPMDFANPRYMENTVRVGVVHTSTLSIENVSATLDYAVFTCTASNSLGEDSLDIQLLNTNHPESPSDLRLLHVSNYSVTLEWKPGFDGGLTQKFRIRYLWKGFSSYHYVDVFPPKATFYTVTGLLPATTYNFSVNAVNNMGESSYADGNTALTVTTRGKDPAVDLHPPGDSNLTQESFGVWHYLSMVTVGVVILFTVICLSCVMLVRWRKDQKQTDVTGSVLKGSKTDTEGSLNVPERYINTELMSTATSATASTIETNSTVYESYAGENGHYYSTIEESQPTFYTHMEGAEHHGPFGHDYEEVTNEEMQLNLQNFLPISHHSHPPLAADPCRGNQQQSFEQVYGKDIEDVDYAWRNNGPFIAPTSPTMSSQLLFELGGELV</sequence>
<reference evidence="15" key="1">
    <citation type="submission" date="2025-08" db="UniProtKB">
        <authorList>
            <consortium name="RefSeq"/>
        </authorList>
    </citation>
    <scope>IDENTIFICATION</scope>
</reference>
<dbReference type="InterPro" id="IPR013162">
    <property type="entry name" value="CD80_C2-set"/>
</dbReference>
<dbReference type="GO" id="GO:0005911">
    <property type="term" value="C:cell-cell junction"/>
    <property type="evidence" value="ECO:0007669"/>
    <property type="project" value="TreeGrafter"/>
</dbReference>
<feature type="domain" description="Ig-like" evidence="12">
    <location>
        <begin position="470"/>
        <end position="557"/>
    </location>
</feature>
<dbReference type="Proteomes" id="UP000515152">
    <property type="component" value="Chromosome 11"/>
</dbReference>
<organism evidence="14 15">
    <name type="scientific">Clupea harengus</name>
    <name type="common">Atlantic herring</name>
    <dbReference type="NCBI Taxonomy" id="7950"/>
    <lineage>
        <taxon>Eukaryota</taxon>
        <taxon>Metazoa</taxon>
        <taxon>Chordata</taxon>
        <taxon>Craniata</taxon>
        <taxon>Vertebrata</taxon>
        <taxon>Euteleostomi</taxon>
        <taxon>Actinopterygii</taxon>
        <taxon>Neopterygii</taxon>
        <taxon>Teleostei</taxon>
        <taxon>Clupei</taxon>
        <taxon>Clupeiformes</taxon>
        <taxon>Clupeoidei</taxon>
        <taxon>Clupeidae</taxon>
        <taxon>Clupea</taxon>
    </lineage>
</organism>
<dbReference type="PROSITE" id="PS50835">
    <property type="entry name" value="IG_LIKE"/>
    <property type="match status" value="9"/>
</dbReference>
<evidence type="ECO:0000256" key="9">
    <source>
        <dbReference type="ARBA" id="ARBA00023180"/>
    </source>
</evidence>
<feature type="domain" description="Fibronectin type-III" evidence="13">
    <location>
        <begin position="962"/>
        <end position="1057"/>
    </location>
</feature>
<dbReference type="SMART" id="SM00408">
    <property type="entry name" value="IGc2"/>
    <property type="match status" value="8"/>
</dbReference>
<evidence type="ECO:0000256" key="8">
    <source>
        <dbReference type="ARBA" id="ARBA00023157"/>
    </source>
</evidence>
<dbReference type="FunFam" id="2.60.40.10:FF:000077">
    <property type="entry name" value="Kirre like nephrin family adhesion molecule 3"/>
    <property type="match status" value="1"/>
</dbReference>
<evidence type="ECO:0000313" key="15">
    <source>
        <dbReference type="RefSeq" id="XP_031432687.1"/>
    </source>
</evidence>
<feature type="domain" description="Ig-like" evidence="12">
    <location>
        <begin position="55"/>
        <end position="158"/>
    </location>
</feature>
<dbReference type="InterPro" id="IPR013098">
    <property type="entry name" value="Ig_I-set"/>
</dbReference>
<dbReference type="Pfam" id="PF13927">
    <property type="entry name" value="Ig_3"/>
    <property type="match status" value="2"/>
</dbReference>
<dbReference type="InterPro" id="IPR003961">
    <property type="entry name" value="FN3_dom"/>
</dbReference>
<evidence type="ECO:0000256" key="10">
    <source>
        <dbReference type="ARBA" id="ARBA00023319"/>
    </source>
</evidence>
<evidence type="ECO:0000313" key="14">
    <source>
        <dbReference type="Proteomes" id="UP000515152"/>
    </source>
</evidence>
<dbReference type="PROSITE" id="PS50853">
    <property type="entry name" value="FN3"/>
    <property type="match status" value="1"/>
</dbReference>
<gene>
    <name evidence="15" type="primary">nphs1</name>
</gene>
<evidence type="ECO:0000259" key="13">
    <source>
        <dbReference type="PROSITE" id="PS50853"/>
    </source>
</evidence>
<evidence type="ECO:0000256" key="2">
    <source>
        <dbReference type="ARBA" id="ARBA00008637"/>
    </source>
</evidence>
<feature type="domain" description="Ig-like" evidence="12">
    <location>
        <begin position="370"/>
        <end position="464"/>
    </location>
</feature>
<keyword evidence="6 11" id="KW-1133">Transmembrane helix</keyword>
<evidence type="ECO:0000259" key="12">
    <source>
        <dbReference type="PROSITE" id="PS50835"/>
    </source>
</evidence>
<dbReference type="GeneID" id="105901271"/>
<dbReference type="InterPro" id="IPR036116">
    <property type="entry name" value="FN3_sf"/>
</dbReference>
<dbReference type="OrthoDB" id="10028801at2759"/>
<dbReference type="InterPro" id="IPR007110">
    <property type="entry name" value="Ig-like_dom"/>
</dbReference>
<dbReference type="Pfam" id="PF07679">
    <property type="entry name" value="I-set"/>
    <property type="match status" value="3"/>
</dbReference>
<evidence type="ECO:0000256" key="3">
    <source>
        <dbReference type="ARBA" id="ARBA00022692"/>
    </source>
</evidence>
<name>A0A6P8GAV7_CLUHA</name>
<feature type="domain" description="Ig-like" evidence="12">
    <location>
        <begin position="567"/>
        <end position="664"/>
    </location>
</feature>
<keyword evidence="3 11" id="KW-0812">Transmembrane</keyword>
<comment type="similarity">
    <text evidence="2">Belongs to the immunoglobulin superfamily.</text>
</comment>
<dbReference type="RefSeq" id="XP_031432687.1">
    <property type="nucleotide sequence ID" value="XM_031576827.2"/>
</dbReference>
<feature type="transmembrane region" description="Helical" evidence="11">
    <location>
        <begin position="1078"/>
        <end position="1104"/>
    </location>
</feature>
<dbReference type="SMART" id="SM00409">
    <property type="entry name" value="IG"/>
    <property type="match status" value="8"/>
</dbReference>
<keyword evidence="14" id="KW-1185">Reference proteome</keyword>
<feature type="domain" description="Ig-like" evidence="12">
    <location>
        <begin position="669"/>
        <end position="760"/>
    </location>
</feature>
<feature type="domain" description="Ig-like" evidence="12">
    <location>
        <begin position="272"/>
        <end position="361"/>
    </location>
</feature>
<evidence type="ECO:0000256" key="11">
    <source>
        <dbReference type="SAM" id="Phobius"/>
    </source>
</evidence>
<dbReference type="GO" id="GO:0098609">
    <property type="term" value="P:cell-cell adhesion"/>
    <property type="evidence" value="ECO:0007669"/>
    <property type="project" value="TreeGrafter"/>
</dbReference>
<protein>
    <submittedName>
        <fullName evidence="15">Nephrin isoform X1</fullName>
    </submittedName>
</protein>
<dbReference type="PANTHER" id="PTHR11640">
    <property type="entry name" value="NEPHRIN"/>
    <property type="match status" value="1"/>
</dbReference>
<keyword evidence="5" id="KW-0677">Repeat</keyword>
<accession>A0A6P8GAV7</accession>
<dbReference type="AlphaFoldDB" id="A0A6P8GAV7"/>
<dbReference type="InterPro" id="IPR036179">
    <property type="entry name" value="Ig-like_dom_sf"/>
</dbReference>